<dbReference type="Proteomes" id="UP001549047">
    <property type="component" value="Unassembled WGS sequence"/>
</dbReference>
<dbReference type="Pfam" id="PF25876">
    <property type="entry name" value="HH_MFP_RND"/>
    <property type="match status" value="1"/>
</dbReference>
<dbReference type="SUPFAM" id="SSF111369">
    <property type="entry name" value="HlyD-like secretion proteins"/>
    <property type="match status" value="2"/>
</dbReference>
<feature type="coiled-coil region" evidence="1">
    <location>
        <begin position="139"/>
        <end position="187"/>
    </location>
</feature>
<evidence type="ECO:0000259" key="4">
    <source>
        <dbReference type="Pfam" id="PF25917"/>
    </source>
</evidence>
<evidence type="ECO:0000313" key="6">
    <source>
        <dbReference type="Proteomes" id="UP001549047"/>
    </source>
</evidence>
<gene>
    <name evidence="5" type="ORF">ABID16_002831</name>
</gene>
<feature type="domain" description="Multidrug resistance protein MdtA-like barrel-sandwich hybrid" evidence="4">
    <location>
        <begin position="102"/>
        <end position="295"/>
    </location>
</feature>
<dbReference type="Pfam" id="PF25917">
    <property type="entry name" value="BSH_RND"/>
    <property type="match status" value="1"/>
</dbReference>
<dbReference type="Gene3D" id="2.40.50.100">
    <property type="match status" value="1"/>
</dbReference>
<dbReference type="Gene3D" id="1.10.287.470">
    <property type="entry name" value="Helix hairpin bin"/>
    <property type="match status" value="2"/>
</dbReference>
<dbReference type="InterPro" id="IPR058625">
    <property type="entry name" value="MdtA-like_BSH"/>
</dbReference>
<name>A0ABV2J3S1_9HYPH</name>
<keyword evidence="6" id="KW-1185">Reference proteome</keyword>
<evidence type="ECO:0000256" key="1">
    <source>
        <dbReference type="SAM" id="Coils"/>
    </source>
</evidence>
<dbReference type="PANTHER" id="PTHR30386:SF24">
    <property type="entry name" value="MULTIDRUG RESISTANCE EFFLUX PUMP"/>
    <property type="match status" value="1"/>
</dbReference>
<keyword evidence="2" id="KW-0472">Membrane</keyword>
<dbReference type="Gene3D" id="2.40.30.170">
    <property type="match status" value="1"/>
</dbReference>
<feature type="transmembrane region" description="Helical" evidence="2">
    <location>
        <begin position="58"/>
        <end position="77"/>
    </location>
</feature>
<keyword evidence="2" id="KW-0812">Transmembrane</keyword>
<accession>A0ABV2J3S1</accession>
<dbReference type="RefSeq" id="WP_354556997.1">
    <property type="nucleotide sequence ID" value="NZ_JBEPMB010000004.1"/>
</dbReference>
<dbReference type="PANTHER" id="PTHR30386">
    <property type="entry name" value="MEMBRANE FUSION SUBUNIT OF EMRAB-TOLC MULTIDRUG EFFLUX PUMP"/>
    <property type="match status" value="1"/>
</dbReference>
<evidence type="ECO:0000313" key="5">
    <source>
        <dbReference type="EMBL" id="MET3614494.1"/>
    </source>
</evidence>
<evidence type="ECO:0000259" key="3">
    <source>
        <dbReference type="Pfam" id="PF25876"/>
    </source>
</evidence>
<dbReference type="EMBL" id="JBEPMB010000004">
    <property type="protein sequence ID" value="MET3614494.1"/>
    <property type="molecule type" value="Genomic_DNA"/>
</dbReference>
<keyword evidence="2" id="KW-1133">Transmembrane helix</keyword>
<comment type="caution">
    <text evidence="5">The sequence shown here is derived from an EMBL/GenBank/DDBJ whole genome shotgun (WGS) entry which is preliminary data.</text>
</comment>
<evidence type="ECO:0000256" key="2">
    <source>
        <dbReference type="SAM" id="Phobius"/>
    </source>
</evidence>
<proteinExistence type="predicted"/>
<keyword evidence="1" id="KW-0175">Coiled coil</keyword>
<sequence length="407" mass="42643">MAKNAGNAAVQLVDGEETVGTAREEASSRAVDAEVRAEAKPAAPVVEKKAAPRKRGRGRLVLGVIVLAALAGGAYYGHEWWTNGRFMVSTDDAYIGGDINYVAPKVGGYVKTVNVKANDYVKAGDPLVTLDDGDYRIALEQARAQLATQQLSLKSIDAQRLVAVASVQQAQAKLKASEAALHGAQLTQDRASKLQSQEVASASSLDKANVALEQAQADVGASNAAIESANANIKAIDAQHAQAESMIKSLELAIQKAERDESFTVLRAPFDGIVGNLSVQDGDLVTPGMRLAAVVPSDALYIDANFKETQIASIQPGQTVGIHVDALGDKHIEGKVLSISPASGAVFSLLPAENATGNFTKITQRLPVRIAIPKDALATHRLMAGLSVVVDVDTRTTPVSPKTASAQ</sequence>
<feature type="domain" description="Multidrug resistance protein MdtA-like alpha-helical hairpin" evidence="3">
    <location>
        <begin position="168"/>
        <end position="233"/>
    </location>
</feature>
<protein>
    <submittedName>
        <fullName evidence="5">Membrane fusion protein (Multidrug efflux system)</fullName>
    </submittedName>
</protein>
<dbReference type="InterPro" id="IPR050739">
    <property type="entry name" value="MFP"/>
</dbReference>
<dbReference type="InterPro" id="IPR058624">
    <property type="entry name" value="MdtA-like_HH"/>
</dbReference>
<reference evidence="5 6" key="1">
    <citation type="submission" date="2024-06" db="EMBL/GenBank/DDBJ databases">
        <title>Genomic Encyclopedia of Type Strains, Phase IV (KMG-IV): sequencing the most valuable type-strain genomes for metagenomic binning, comparative biology and taxonomic classification.</title>
        <authorList>
            <person name="Goeker M."/>
        </authorList>
    </citation>
    <scope>NUCLEOTIDE SEQUENCE [LARGE SCALE GENOMIC DNA]</scope>
    <source>
        <strain evidence="5 6">DSM 29780</strain>
    </source>
</reference>
<feature type="coiled-coil region" evidence="1">
    <location>
        <begin position="212"/>
        <end position="260"/>
    </location>
</feature>
<organism evidence="5 6">
    <name type="scientific">Rhizobium aquaticum</name>
    <dbReference type="NCBI Taxonomy" id="1549636"/>
    <lineage>
        <taxon>Bacteria</taxon>
        <taxon>Pseudomonadati</taxon>
        <taxon>Pseudomonadota</taxon>
        <taxon>Alphaproteobacteria</taxon>
        <taxon>Hyphomicrobiales</taxon>
        <taxon>Rhizobiaceae</taxon>
        <taxon>Rhizobium/Agrobacterium group</taxon>
        <taxon>Rhizobium</taxon>
    </lineage>
</organism>